<sequence length="115" mass="13296">MDVILEKDTNDDAQSIFDMQVKAFMPLLEKYKDYDTNPANETIDRVFTRINNPNGGFYKICLSTIVCETHRILTIQKGKKEPVHTIGNFPFKIIYQGLNLLVFIKSLKKLIFPLL</sequence>
<accession>A0A926RXX5</accession>
<gene>
    <name evidence="1" type="ORF">IC621_19215</name>
</gene>
<dbReference type="EMBL" id="JACXAI010000029">
    <property type="protein sequence ID" value="MBD1382353.1"/>
    <property type="molecule type" value="Genomic_DNA"/>
</dbReference>
<comment type="caution">
    <text evidence="1">The sequence shown here is derived from an EMBL/GenBank/DDBJ whole genome shotgun (WGS) entry which is preliminary data.</text>
</comment>
<reference evidence="1" key="1">
    <citation type="submission" date="2020-09" db="EMBL/GenBank/DDBJ databases">
        <title>A novel bacterium of genus Bacillus, isolated from South China Sea.</title>
        <authorList>
            <person name="Huang H."/>
            <person name="Mo K."/>
            <person name="Hu Y."/>
        </authorList>
    </citation>
    <scope>NUCLEOTIDE SEQUENCE</scope>
    <source>
        <strain evidence="1">IB182487</strain>
    </source>
</reference>
<evidence type="ECO:0000313" key="1">
    <source>
        <dbReference type="EMBL" id="MBD1382353.1"/>
    </source>
</evidence>
<proteinExistence type="predicted"/>
<dbReference type="AlphaFoldDB" id="A0A926RXX5"/>
<name>A0A926RXX5_9BACI</name>
<dbReference type="Proteomes" id="UP000626844">
    <property type="component" value="Unassembled WGS sequence"/>
</dbReference>
<evidence type="ECO:0000313" key="2">
    <source>
        <dbReference type="Proteomes" id="UP000626844"/>
    </source>
</evidence>
<organism evidence="1 2">
    <name type="scientific">Metabacillus arenae</name>
    <dbReference type="NCBI Taxonomy" id="2771434"/>
    <lineage>
        <taxon>Bacteria</taxon>
        <taxon>Bacillati</taxon>
        <taxon>Bacillota</taxon>
        <taxon>Bacilli</taxon>
        <taxon>Bacillales</taxon>
        <taxon>Bacillaceae</taxon>
        <taxon>Metabacillus</taxon>
    </lineage>
</organism>
<protein>
    <submittedName>
        <fullName evidence="1">GNAT family N-acetyltransferase</fullName>
    </submittedName>
</protein>
<keyword evidence="2" id="KW-1185">Reference proteome</keyword>